<evidence type="ECO:0000256" key="2">
    <source>
        <dbReference type="ARBA" id="ARBA00022692"/>
    </source>
</evidence>
<comment type="subcellular location">
    <subcellularLocation>
        <location evidence="1">Cell membrane</location>
        <topology evidence="1">Multi-pass membrane protein</topology>
    </subcellularLocation>
</comment>
<dbReference type="GO" id="GO:0140359">
    <property type="term" value="F:ABC-type transporter activity"/>
    <property type="evidence" value="ECO:0007669"/>
    <property type="project" value="InterPro"/>
</dbReference>
<feature type="transmembrane region" description="Helical" evidence="7">
    <location>
        <begin position="18"/>
        <end position="39"/>
    </location>
</feature>
<dbReference type="PROSITE" id="PS50893">
    <property type="entry name" value="ABC_TRANSPORTER_2"/>
    <property type="match status" value="1"/>
</dbReference>
<dbReference type="InterPro" id="IPR003593">
    <property type="entry name" value="AAA+_ATPase"/>
</dbReference>
<keyword evidence="4 10" id="KW-0067">ATP-binding</keyword>
<keyword evidence="5 7" id="KW-1133">Transmembrane helix</keyword>
<accession>A0A285CLB6</accession>
<feature type="transmembrane region" description="Helical" evidence="7">
    <location>
        <begin position="247"/>
        <end position="265"/>
    </location>
</feature>
<feature type="domain" description="ABC transporter" evidence="8">
    <location>
        <begin position="331"/>
        <end position="566"/>
    </location>
</feature>
<keyword evidence="2 7" id="KW-0812">Transmembrane</keyword>
<evidence type="ECO:0000313" key="11">
    <source>
        <dbReference type="Proteomes" id="UP000219467"/>
    </source>
</evidence>
<evidence type="ECO:0000256" key="4">
    <source>
        <dbReference type="ARBA" id="ARBA00022840"/>
    </source>
</evidence>
<dbReference type="InterPro" id="IPR010128">
    <property type="entry name" value="ATPase_T1SS_PrtD-like"/>
</dbReference>
<dbReference type="SMART" id="SM00382">
    <property type="entry name" value="AAA"/>
    <property type="match status" value="1"/>
</dbReference>
<sequence>MAEPAPPDRGHSAALRELAVGAGAAAFVGFFVNLLHLALPLYNAQVYDRVIGSANLNTLVALTLLVTMLLIFGAVLDVLRSRIFAILAARLAARLGRPVFEAAIETSLRDGPAAGADALRDVSDLRGFISGGAIGLPIDLTFTPILIGVLFLMDPLYGWIGCVGALLLTGAGLATELLARRPVARASAAGGRAQAETATAIRNAEIIAAMGMLPDIARRWHRTQARSLDAVEAGQSVAKTLGAIARFLRTAIQIAVICAGTVLVVGQEATIGTIIAAMAIMSRLLLPFEHLIEGWRQWVDALSAHGRLLTLLREGATTRSSVPAPIGGATLMADRVTYIPPGQDTPLLRNVSFRLDGGELIGVIGPSGAGKSTLARLVVGLWAPNAGGIYLDGQSTFLHERSSFGAAVGYLPQEPMLLDGTVRENIARFRDAPMEEVIAAARQAGVHDLIGRLPQGYGTRLSEAGARLSGGQRQRLALARAIFGDPRLLVLDEPNSSLDADGEAALVDAIDAARARGAAVFVVAQRMSILAKADRLLVLREGAVAQYGPRLEVLSAVGPQRRSKTGGTLHALAAEATP</sequence>
<evidence type="ECO:0000259" key="8">
    <source>
        <dbReference type="PROSITE" id="PS50893"/>
    </source>
</evidence>
<dbReference type="PANTHER" id="PTHR24221">
    <property type="entry name" value="ATP-BINDING CASSETTE SUB-FAMILY B"/>
    <property type="match status" value="1"/>
</dbReference>
<dbReference type="Gene3D" id="1.20.1560.10">
    <property type="entry name" value="ABC transporter type 1, transmembrane domain"/>
    <property type="match status" value="1"/>
</dbReference>
<dbReference type="GO" id="GO:0030253">
    <property type="term" value="P:protein secretion by the type I secretion system"/>
    <property type="evidence" value="ECO:0007669"/>
    <property type="project" value="InterPro"/>
</dbReference>
<dbReference type="AlphaFoldDB" id="A0A285CLB6"/>
<dbReference type="SUPFAM" id="SSF52540">
    <property type="entry name" value="P-loop containing nucleoside triphosphate hydrolases"/>
    <property type="match status" value="1"/>
</dbReference>
<protein>
    <submittedName>
        <fullName evidence="10">ATP-binding cassette subfamily C protein</fullName>
    </submittedName>
</protein>
<evidence type="ECO:0000256" key="1">
    <source>
        <dbReference type="ARBA" id="ARBA00004651"/>
    </source>
</evidence>
<dbReference type="PROSITE" id="PS50929">
    <property type="entry name" value="ABC_TM1F"/>
    <property type="match status" value="1"/>
</dbReference>
<gene>
    <name evidence="10" type="ORF">SAMN05878503_1027</name>
</gene>
<dbReference type="GO" id="GO:0016887">
    <property type="term" value="F:ATP hydrolysis activity"/>
    <property type="evidence" value="ECO:0007669"/>
    <property type="project" value="InterPro"/>
</dbReference>
<feature type="domain" description="ABC transmembrane type-1" evidence="9">
    <location>
        <begin position="24"/>
        <end position="300"/>
    </location>
</feature>
<dbReference type="InterPro" id="IPR027417">
    <property type="entry name" value="P-loop_NTPase"/>
</dbReference>
<dbReference type="InterPro" id="IPR039421">
    <property type="entry name" value="Type_1_exporter"/>
</dbReference>
<dbReference type="PROSITE" id="PS00211">
    <property type="entry name" value="ABC_TRANSPORTER_1"/>
    <property type="match status" value="1"/>
</dbReference>
<evidence type="ECO:0000256" key="5">
    <source>
        <dbReference type="ARBA" id="ARBA00022989"/>
    </source>
</evidence>
<evidence type="ECO:0000256" key="3">
    <source>
        <dbReference type="ARBA" id="ARBA00022741"/>
    </source>
</evidence>
<feature type="transmembrane region" description="Helical" evidence="7">
    <location>
        <begin position="128"/>
        <end position="151"/>
    </location>
</feature>
<dbReference type="GO" id="GO:0005524">
    <property type="term" value="F:ATP binding"/>
    <property type="evidence" value="ECO:0007669"/>
    <property type="project" value="UniProtKB-KW"/>
</dbReference>
<evidence type="ECO:0000256" key="6">
    <source>
        <dbReference type="ARBA" id="ARBA00023136"/>
    </source>
</evidence>
<dbReference type="InterPro" id="IPR011527">
    <property type="entry name" value="ABC1_TM_dom"/>
</dbReference>
<keyword evidence="3" id="KW-0547">Nucleotide-binding</keyword>
<evidence type="ECO:0000313" key="10">
    <source>
        <dbReference type="EMBL" id="SNX68205.1"/>
    </source>
</evidence>
<dbReference type="GO" id="GO:0034040">
    <property type="term" value="F:ATPase-coupled lipid transmembrane transporter activity"/>
    <property type="evidence" value="ECO:0007669"/>
    <property type="project" value="TreeGrafter"/>
</dbReference>
<dbReference type="Pfam" id="PF00664">
    <property type="entry name" value="ABC_membrane"/>
    <property type="match status" value="1"/>
</dbReference>
<dbReference type="Pfam" id="PF00005">
    <property type="entry name" value="ABC_tran"/>
    <property type="match status" value="1"/>
</dbReference>
<dbReference type="Gene3D" id="3.40.50.300">
    <property type="entry name" value="P-loop containing nucleotide triphosphate hydrolases"/>
    <property type="match status" value="1"/>
</dbReference>
<dbReference type="PANTHER" id="PTHR24221:SF248">
    <property type="entry name" value="ABC TRANSPORTER TRANSMEMBRANE REGION"/>
    <property type="match status" value="1"/>
</dbReference>
<dbReference type="GO" id="GO:0005886">
    <property type="term" value="C:plasma membrane"/>
    <property type="evidence" value="ECO:0007669"/>
    <property type="project" value="UniProtKB-SubCell"/>
</dbReference>
<feature type="transmembrane region" description="Helical" evidence="7">
    <location>
        <begin position="157"/>
        <end position="179"/>
    </location>
</feature>
<evidence type="ECO:0000256" key="7">
    <source>
        <dbReference type="SAM" id="Phobius"/>
    </source>
</evidence>
<organism evidence="10 11">
    <name type="scientific">Cereibacter ovatus</name>
    <dbReference type="NCBI Taxonomy" id="439529"/>
    <lineage>
        <taxon>Bacteria</taxon>
        <taxon>Pseudomonadati</taxon>
        <taxon>Pseudomonadota</taxon>
        <taxon>Alphaproteobacteria</taxon>
        <taxon>Rhodobacterales</taxon>
        <taxon>Paracoccaceae</taxon>
        <taxon>Cereibacter</taxon>
    </lineage>
</organism>
<dbReference type="NCBIfam" id="TIGR01842">
    <property type="entry name" value="type_I_sec_PrtD"/>
    <property type="match status" value="1"/>
</dbReference>
<keyword evidence="11" id="KW-1185">Reference proteome</keyword>
<dbReference type="InterPro" id="IPR036640">
    <property type="entry name" value="ABC1_TM_sf"/>
</dbReference>
<evidence type="ECO:0000259" key="9">
    <source>
        <dbReference type="PROSITE" id="PS50929"/>
    </source>
</evidence>
<dbReference type="OrthoDB" id="9808328at2"/>
<dbReference type="RefSeq" id="WP_097029060.1">
    <property type="nucleotide sequence ID" value="NZ_OAOQ01000002.1"/>
</dbReference>
<name>A0A285CLB6_9RHOB</name>
<dbReference type="EMBL" id="OAOQ01000002">
    <property type="protein sequence ID" value="SNX68205.1"/>
    <property type="molecule type" value="Genomic_DNA"/>
</dbReference>
<feature type="transmembrane region" description="Helical" evidence="7">
    <location>
        <begin position="59"/>
        <end position="79"/>
    </location>
</feature>
<reference evidence="11" key="1">
    <citation type="submission" date="2017-08" db="EMBL/GenBank/DDBJ databases">
        <authorList>
            <person name="Varghese N."/>
            <person name="Submissions S."/>
        </authorList>
    </citation>
    <scope>NUCLEOTIDE SEQUENCE [LARGE SCALE GENOMIC DNA]</scope>
    <source>
        <strain evidence="11">JA234</strain>
    </source>
</reference>
<dbReference type="GO" id="GO:0030256">
    <property type="term" value="C:type I protein secretion system complex"/>
    <property type="evidence" value="ECO:0007669"/>
    <property type="project" value="InterPro"/>
</dbReference>
<dbReference type="InterPro" id="IPR017871">
    <property type="entry name" value="ABC_transporter-like_CS"/>
</dbReference>
<dbReference type="InterPro" id="IPR003439">
    <property type="entry name" value="ABC_transporter-like_ATP-bd"/>
</dbReference>
<dbReference type="Proteomes" id="UP000219467">
    <property type="component" value="Unassembled WGS sequence"/>
</dbReference>
<proteinExistence type="predicted"/>
<keyword evidence="6 7" id="KW-0472">Membrane</keyword>
<dbReference type="SUPFAM" id="SSF90123">
    <property type="entry name" value="ABC transporter transmembrane region"/>
    <property type="match status" value="1"/>
</dbReference>